<evidence type="ECO:0000259" key="6">
    <source>
        <dbReference type="Pfam" id="PF07298"/>
    </source>
</evidence>
<accession>A0ABU3PAM9</accession>
<evidence type="ECO:0000313" key="7">
    <source>
        <dbReference type="EMBL" id="MDT8999599.1"/>
    </source>
</evidence>
<reference evidence="7" key="1">
    <citation type="submission" date="2023-09" db="EMBL/GenBank/DDBJ databases">
        <title>Paucibacter sp. APW11 Genome sequencing and assembly.</title>
        <authorList>
            <person name="Kim I."/>
        </authorList>
    </citation>
    <scope>NUCLEOTIDE SEQUENCE</scope>
    <source>
        <strain evidence="7">APW11</strain>
    </source>
</reference>
<dbReference type="EMBL" id="JAVXZY010000003">
    <property type="protein sequence ID" value="MDT8999599.1"/>
    <property type="molecule type" value="Genomic_DNA"/>
</dbReference>
<dbReference type="Proteomes" id="UP001246372">
    <property type="component" value="Unassembled WGS sequence"/>
</dbReference>
<evidence type="ECO:0000313" key="8">
    <source>
        <dbReference type="Proteomes" id="UP001246372"/>
    </source>
</evidence>
<evidence type="ECO:0000256" key="4">
    <source>
        <dbReference type="ARBA" id="ARBA00023136"/>
    </source>
</evidence>
<evidence type="ECO:0000256" key="1">
    <source>
        <dbReference type="ARBA" id="ARBA00004141"/>
    </source>
</evidence>
<keyword evidence="4 5" id="KW-0472">Membrane</keyword>
<keyword evidence="3 5" id="KW-1133">Transmembrane helix</keyword>
<gene>
    <name evidence="7" type="ORF">RQP53_10010</name>
</gene>
<sequence>MTALILGLILFLGVHSTRIIAEDWRSARRAAIGENAWKLGYTAISLLGFALIIWGFGQARQDALVLWATPRGMNHLAALLMLLSLVLLVAAYVPHNHLKARLGHPMLLGVKVWALAHLLANNTLPELLLFGGFLIWSVLCFRSARQRDRLNPPAAITPRIGATLLTVLIGAALWALFAFWAHALLIGVRPLG</sequence>
<dbReference type="InterPro" id="IPR009915">
    <property type="entry name" value="NnrU_dom"/>
</dbReference>
<organism evidence="7 8">
    <name type="scientific">Roseateles aquae</name>
    <dbReference type="NCBI Taxonomy" id="3077235"/>
    <lineage>
        <taxon>Bacteria</taxon>
        <taxon>Pseudomonadati</taxon>
        <taxon>Pseudomonadota</taxon>
        <taxon>Betaproteobacteria</taxon>
        <taxon>Burkholderiales</taxon>
        <taxon>Sphaerotilaceae</taxon>
        <taxon>Roseateles</taxon>
    </lineage>
</organism>
<name>A0ABU3PAM9_9BURK</name>
<feature type="domain" description="NnrU" evidence="6">
    <location>
        <begin position="4"/>
        <end position="190"/>
    </location>
</feature>
<feature type="transmembrane region" description="Helical" evidence="5">
    <location>
        <begin position="37"/>
        <end position="56"/>
    </location>
</feature>
<evidence type="ECO:0000256" key="2">
    <source>
        <dbReference type="ARBA" id="ARBA00022692"/>
    </source>
</evidence>
<comment type="subcellular location">
    <subcellularLocation>
        <location evidence="1">Membrane</location>
        <topology evidence="1">Multi-pass membrane protein</topology>
    </subcellularLocation>
</comment>
<comment type="caution">
    <text evidence="7">The sequence shown here is derived from an EMBL/GenBank/DDBJ whole genome shotgun (WGS) entry which is preliminary data.</text>
</comment>
<feature type="transmembrane region" description="Helical" evidence="5">
    <location>
        <begin position="114"/>
        <end position="141"/>
    </location>
</feature>
<feature type="transmembrane region" description="Helical" evidence="5">
    <location>
        <begin position="76"/>
        <end position="94"/>
    </location>
</feature>
<feature type="transmembrane region" description="Helical" evidence="5">
    <location>
        <begin position="162"/>
        <end position="186"/>
    </location>
</feature>
<evidence type="ECO:0000256" key="5">
    <source>
        <dbReference type="SAM" id="Phobius"/>
    </source>
</evidence>
<protein>
    <submittedName>
        <fullName evidence="7">NnrU family protein</fullName>
    </submittedName>
</protein>
<dbReference type="Pfam" id="PF07298">
    <property type="entry name" value="NnrU"/>
    <property type="match status" value="1"/>
</dbReference>
<dbReference type="RefSeq" id="WP_315650159.1">
    <property type="nucleotide sequence ID" value="NZ_JAVXZY010000003.1"/>
</dbReference>
<keyword evidence="2 5" id="KW-0812">Transmembrane</keyword>
<proteinExistence type="predicted"/>
<keyword evidence="8" id="KW-1185">Reference proteome</keyword>
<evidence type="ECO:0000256" key="3">
    <source>
        <dbReference type="ARBA" id="ARBA00022989"/>
    </source>
</evidence>